<dbReference type="EMBL" id="AP014965">
    <property type="protein sequence ID" value="BAT06812.1"/>
    <property type="molecule type" value="Genomic_DNA"/>
</dbReference>
<reference evidence="2 3" key="3">
    <citation type="journal article" date="2013" name="Rice">
        <title>Improvement of the Oryza sativa Nipponbare reference genome using next generation sequence and optical map data.</title>
        <authorList>
            <person name="Kawahara Y."/>
            <person name="de la Bastide M."/>
            <person name="Hamilton J.P."/>
            <person name="Kanamori H."/>
            <person name="McCombie W.R."/>
            <person name="Ouyang S."/>
            <person name="Schwartz D.C."/>
            <person name="Tanaka T."/>
            <person name="Wu J."/>
            <person name="Zhou S."/>
            <person name="Childs K.L."/>
            <person name="Davidson R.M."/>
            <person name="Lin H."/>
            <person name="Quesada-Ocampo L."/>
            <person name="Vaillancourt B."/>
            <person name="Sakai H."/>
            <person name="Lee S.S."/>
            <person name="Kim J."/>
            <person name="Numa H."/>
            <person name="Itoh T."/>
            <person name="Buell C.R."/>
            <person name="Matsumoto T."/>
        </authorList>
    </citation>
    <scope>NUCLEOTIDE SEQUENCE [LARGE SCALE GENOMIC DNA]</scope>
    <source>
        <strain evidence="3">cv. Nipponbare</strain>
    </source>
</reference>
<protein>
    <submittedName>
        <fullName evidence="2">Os09g0108800 protein</fullName>
    </submittedName>
</protein>
<gene>
    <name evidence="2" type="ordered locus">Os09g0108800</name>
    <name evidence="2" type="ORF">OSNPB_090108800</name>
</gene>
<evidence type="ECO:0000313" key="2">
    <source>
        <dbReference type="EMBL" id="BAT06812.1"/>
    </source>
</evidence>
<feature type="region of interest" description="Disordered" evidence="1">
    <location>
        <begin position="1"/>
        <end position="91"/>
    </location>
</feature>
<name>A0A0P0XJJ6_ORYSJ</name>
<evidence type="ECO:0000313" key="3">
    <source>
        <dbReference type="Proteomes" id="UP000059680"/>
    </source>
</evidence>
<reference evidence="2 3" key="2">
    <citation type="journal article" date="2013" name="Plant Cell Physiol.">
        <title>Rice Annotation Project Database (RAP-DB): an integrative and interactive database for rice genomics.</title>
        <authorList>
            <person name="Sakai H."/>
            <person name="Lee S.S."/>
            <person name="Tanaka T."/>
            <person name="Numa H."/>
            <person name="Kim J."/>
            <person name="Kawahara Y."/>
            <person name="Wakimoto H."/>
            <person name="Yang C.C."/>
            <person name="Iwamoto M."/>
            <person name="Abe T."/>
            <person name="Yamada Y."/>
            <person name="Muto A."/>
            <person name="Inokuchi H."/>
            <person name="Ikemura T."/>
            <person name="Matsumoto T."/>
            <person name="Sasaki T."/>
            <person name="Itoh T."/>
        </authorList>
    </citation>
    <scope>NUCLEOTIDE SEQUENCE [LARGE SCALE GENOMIC DNA]</scope>
    <source>
        <strain evidence="3">cv. Nipponbare</strain>
    </source>
</reference>
<dbReference type="InParanoid" id="A0A0P0XJJ6"/>
<dbReference type="PaxDb" id="39947-A0A0P0XJJ6"/>
<dbReference type="AlphaFoldDB" id="A0A0P0XJJ6"/>
<sequence length="193" mass="20252">MKSTIAPPRSGPGEARSAARGGGSTSSVAGSAASTTYPPLSSSLDVPAAKLPRGGESRRRRPYGRPALPPSSWRRGGGGRGRRKEDGALSVLPGATQTISLQQKEIMILQNTIDLSGSGYFANVRRPFLLPLTPLPNPHRKPYSSAATTAAAKTRPCTVGVGGPSRRQEAAAIIDDRIRWPRTNQAATASRMA</sequence>
<feature type="compositionally biased region" description="Low complexity" evidence="1">
    <location>
        <begin position="11"/>
        <end position="36"/>
    </location>
</feature>
<keyword evidence="3" id="KW-1185">Reference proteome</keyword>
<evidence type="ECO:0000256" key="1">
    <source>
        <dbReference type="SAM" id="MobiDB-lite"/>
    </source>
</evidence>
<feature type="region of interest" description="Disordered" evidence="1">
    <location>
        <begin position="141"/>
        <end position="164"/>
    </location>
</feature>
<dbReference type="Proteomes" id="UP000059680">
    <property type="component" value="Chromosome 9"/>
</dbReference>
<reference evidence="3" key="1">
    <citation type="journal article" date="2005" name="Nature">
        <title>The map-based sequence of the rice genome.</title>
        <authorList>
            <consortium name="International rice genome sequencing project (IRGSP)"/>
            <person name="Matsumoto T."/>
            <person name="Wu J."/>
            <person name="Kanamori H."/>
            <person name="Katayose Y."/>
            <person name="Fujisawa M."/>
            <person name="Namiki N."/>
            <person name="Mizuno H."/>
            <person name="Yamamoto K."/>
            <person name="Antonio B.A."/>
            <person name="Baba T."/>
            <person name="Sakata K."/>
            <person name="Nagamura Y."/>
            <person name="Aoki H."/>
            <person name="Arikawa K."/>
            <person name="Arita K."/>
            <person name="Bito T."/>
            <person name="Chiden Y."/>
            <person name="Fujitsuka N."/>
            <person name="Fukunaka R."/>
            <person name="Hamada M."/>
            <person name="Harada C."/>
            <person name="Hayashi A."/>
            <person name="Hijishita S."/>
            <person name="Honda M."/>
            <person name="Hosokawa S."/>
            <person name="Ichikawa Y."/>
            <person name="Idonuma A."/>
            <person name="Iijima M."/>
            <person name="Ikeda M."/>
            <person name="Ikeno M."/>
            <person name="Ito K."/>
            <person name="Ito S."/>
            <person name="Ito T."/>
            <person name="Ito Y."/>
            <person name="Ito Y."/>
            <person name="Iwabuchi A."/>
            <person name="Kamiya K."/>
            <person name="Karasawa W."/>
            <person name="Kurita K."/>
            <person name="Katagiri S."/>
            <person name="Kikuta A."/>
            <person name="Kobayashi H."/>
            <person name="Kobayashi N."/>
            <person name="Machita K."/>
            <person name="Maehara T."/>
            <person name="Masukawa M."/>
            <person name="Mizubayashi T."/>
            <person name="Mukai Y."/>
            <person name="Nagasaki H."/>
            <person name="Nagata Y."/>
            <person name="Naito S."/>
            <person name="Nakashima M."/>
            <person name="Nakama Y."/>
            <person name="Nakamichi Y."/>
            <person name="Nakamura M."/>
            <person name="Meguro A."/>
            <person name="Negishi M."/>
            <person name="Ohta I."/>
            <person name="Ohta T."/>
            <person name="Okamoto M."/>
            <person name="Ono N."/>
            <person name="Saji S."/>
            <person name="Sakaguchi M."/>
            <person name="Sakai K."/>
            <person name="Shibata M."/>
            <person name="Shimokawa T."/>
            <person name="Song J."/>
            <person name="Takazaki Y."/>
            <person name="Terasawa K."/>
            <person name="Tsugane M."/>
            <person name="Tsuji K."/>
            <person name="Ueda S."/>
            <person name="Waki K."/>
            <person name="Yamagata H."/>
            <person name="Yamamoto M."/>
            <person name="Yamamoto S."/>
            <person name="Yamane H."/>
            <person name="Yoshiki S."/>
            <person name="Yoshihara R."/>
            <person name="Yukawa K."/>
            <person name="Zhong H."/>
            <person name="Yano M."/>
            <person name="Yuan Q."/>
            <person name="Ouyang S."/>
            <person name="Liu J."/>
            <person name="Jones K.M."/>
            <person name="Gansberger K."/>
            <person name="Moffat K."/>
            <person name="Hill J."/>
            <person name="Bera J."/>
            <person name="Fadrosh D."/>
            <person name="Jin S."/>
            <person name="Johri S."/>
            <person name="Kim M."/>
            <person name="Overton L."/>
            <person name="Reardon M."/>
            <person name="Tsitrin T."/>
            <person name="Vuong H."/>
            <person name="Weaver B."/>
            <person name="Ciecko A."/>
            <person name="Tallon L."/>
            <person name="Jackson J."/>
            <person name="Pai G."/>
            <person name="Aken S.V."/>
            <person name="Utterback T."/>
            <person name="Reidmuller S."/>
            <person name="Feldblyum T."/>
            <person name="Hsiao J."/>
            <person name="Zismann V."/>
            <person name="Iobst S."/>
            <person name="de Vazeille A.R."/>
            <person name="Buell C.R."/>
            <person name="Ying K."/>
            <person name="Li Y."/>
            <person name="Lu T."/>
            <person name="Huang Y."/>
            <person name="Zhao Q."/>
            <person name="Feng Q."/>
            <person name="Zhang L."/>
            <person name="Zhu J."/>
            <person name="Weng Q."/>
            <person name="Mu J."/>
            <person name="Lu Y."/>
            <person name="Fan D."/>
            <person name="Liu Y."/>
            <person name="Guan J."/>
            <person name="Zhang Y."/>
            <person name="Yu S."/>
            <person name="Liu X."/>
            <person name="Zhang Y."/>
            <person name="Hong G."/>
            <person name="Han B."/>
            <person name="Choisne N."/>
            <person name="Demange N."/>
            <person name="Orjeda G."/>
            <person name="Samain S."/>
            <person name="Cattolico L."/>
            <person name="Pelletier E."/>
            <person name="Couloux A."/>
            <person name="Segurens B."/>
            <person name="Wincker P."/>
            <person name="D'Hont A."/>
            <person name="Scarpelli C."/>
            <person name="Weissenbach J."/>
            <person name="Salanoubat M."/>
            <person name="Quetier F."/>
            <person name="Yu Y."/>
            <person name="Kim H.R."/>
            <person name="Rambo T."/>
            <person name="Currie J."/>
            <person name="Collura K."/>
            <person name="Luo M."/>
            <person name="Yang T."/>
            <person name="Ammiraju J.S.S."/>
            <person name="Engler F."/>
            <person name="Soderlund C."/>
            <person name="Wing R.A."/>
            <person name="Palmer L.E."/>
            <person name="de la Bastide M."/>
            <person name="Spiegel L."/>
            <person name="Nascimento L."/>
            <person name="Zutavern T."/>
            <person name="O'Shaughnessy A."/>
            <person name="Dike S."/>
            <person name="Dedhia N."/>
            <person name="Preston R."/>
            <person name="Balija V."/>
            <person name="McCombie W.R."/>
            <person name="Chow T."/>
            <person name="Chen H."/>
            <person name="Chung M."/>
            <person name="Chen C."/>
            <person name="Shaw J."/>
            <person name="Wu H."/>
            <person name="Hsiao K."/>
            <person name="Chao Y."/>
            <person name="Chu M."/>
            <person name="Cheng C."/>
            <person name="Hour A."/>
            <person name="Lee P."/>
            <person name="Lin S."/>
            <person name="Lin Y."/>
            <person name="Liou J."/>
            <person name="Liu S."/>
            <person name="Hsing Y."/>
            <person name="Raghuvanshi S."/>
            <person name="Mohanty A."/>
            <person name="Bharti A.K."/>
            <person name="Gaur A."/>
            <person name="Gupta V."/>
            <person name="Kumar D."/>
            <person name="Ravi V."/>
            <person name="Vij S."/>
            <person name="Kapur A."/>
            <person name="Khurana P."/>
            <person name="Khurana P."/>
            <person name="Khurana J.P."/>
            <person name="Tyagi A.K."/>
            <person name="Gaikwad K."/>
            <person name="Singh A."/>
            <person name="Dalal V."/>
            <person name="Srivastava S."/>
            <person name="Dixit A."/>
            <person name="Pal A.K."/>
            <person name="Ghazi I.A."/>
            <person name="Yadav M."/>
            <person name="Pandit A."/>
            <person name="Bhargava A."/>
            <person name="Sureshbabu K."/>
            <person name="Batra K."/>
            <person name="Sharma T.R."/>
            <person name="Mohapatra T."/>
            <person name="Singh N.K."/>
            <person name="Messing J."/>
            <person name="Nelson A.B."/>
            <person name="Fuks G."/>
            <person name="Kavchok S."/>
            <person name="Keizer G."/>
            <person name="Linton E."/>
            <person name="Llaca V."/>
            <person name="Song R."/>
            <person name="Tanyolac B."/>
            <person name="Young S."/>
            <person name="Ho-Il K."/>
            <person name="Hahn J.H."/>
            <person name="Sangsakoo G."/>
            <person name="Vanavichit A."/>
            <person name="de Mattos Luiz.A.T."/>
            <person name="Zimmer P.D."/>
            <person name="Malone G."/>
            <person name="Dellagostin O."/>
            <person name="de Oliveira A.C."/>
            <person name="Bevan M."/>
            <person name="Bancroft I."/>
            <person name="Minx P."/>
            <person name="Cordum H."/>
            <person name="Wilson R."/>
            <person name="Cheng Z."/>
            <person name="Jin W."/>
            <person name="Jiang J."/>
            <person name="Leong S.A."/>
            <person name="Iwama H."/>
            <person name="Gojobori T."/>
            <person name="Itoh T."/>
            <person name="Niimura Y."/>
            <person name="Fujii Y."/>
            <person name="Habara T."/>
            <person name="Sakai H."/>
            <person name="Sato Y."/>
            <person name="Wilson G."/>
            <person name="Kumar K."/>
            <person name="McCouch S."/>
            <person name="Juretic N."/>
            <person name="Hoen D."/>
            <person name="Wright S."/>
            <person name="Bruskiewich R."/>
            <person name="Bureau T."/>
            <person name="Miyao A."/>
            <person name="Hirochika H."/>
            <person name="Nishikawa T."/>
            <person name="Kadowaki K."/>
            <person name="Sugiura M."/>
            <person name="Burr B."/>
            <person name="Sasaki T."/>
        </authorList>
    </citation>
    <scope>NUCLEOTIDE SEQUENCE [LARGE SCALE GENOMIC DNA]</scope>
    <source>
        <strain evidence="3">cv. Nipponbare</strain>
    </source>
</reference>
<accession>A0A0P0XJJ6</accession>
<proteinExistence type="predicted"/>
<organism evidence="2 3">
    <name type="scientific">Oryza sativa subsp. japonica</name>
    <name type="common">Rice</name>
    <dbReference type="NCBI Taxonomy" id="39947"/>
    <lineage>
        <taxon>Eukaryota</taxon>
        <taxon>Viridiplantae</taxon>
        <taxon>Streptophyta</taxon>
        <taxon>Embryophyta</taxon>
        <taxon>Tracheophyta</taxon>
        <taxon>Spermatophyta</taxon>
        <taxon>Magnoliopsida</taxon>
        <taxon>Liliopsida</taxon>
        <taxon>Poales</taxon>
        <taxon>Poaceae</taxon>
        <taxon>BOP clade</taxon>
        <taxon>Oryzoideae</taxon>
        <taxon>Oryzeae</taxon>
        <taxon>Oryzinae</taxon>
        <taxon>Oryza</taxon>
        <taxon>Oryza sativa</taxon>
    </lineage>
</organism>